<dbReference type="AlphaFoldDB" id="A0A368VWC9"/>
<organism evidence="1 2">
    <name type="scientific">Paenibacillus prosopidis</name>
    <dbReference type="NCBI Taxonomy" id="630520"/>
    <lineage>
        <taxon>Bacteria</taxon>
        <taxon>Bacillati</taxon>
        <taxon>Bacillota</taxon>
        <taxon>Bacilli</taxon>
        <taxon>Bacillales</taxon>
        <taxon>Paenibacillaceae</taxon>
        <taxon>Paenibacillus</taxon>
    </lineage>
</organism>
<keyword evidence="2" id="KW-1185">Reference proteome</keyword>
<protein>
    <submittedName>
        <fullName evidence="1">Uncharacterized protein</fullName>
    </submittedName>
</protein>
<dbReference type="Proteomes" id="UP000252415">
    <property type="component" value="Unassembled WGS sequence"/>
</dbReference>
<sequence>MEIFRLQRAEELQAAEKKYLPSQDRIRGDRS</sequence>
<name>A0A368VWC9_9BACL</name>
<dbReference type="EMBL" id="QPJD01000009">
    <property type="protein sequence ID" value="RCW46463.1"/>
    <property type="molecule type" value="Genomic_DNA"/>
</dbReference>
<comment type="caution">
    <text evidence="1">The sequence shown here is derived from an EMBL/GenBank/DDBJ whole genome shotgun (WGS) entry which is preliminary data.</text>
</comment>
<reference evidence="1 2" key="1">
    <citation type="submission" date="2018-07" db="EMBL/GenBank/DDBJ databases">
        <title>Genomic Encyclopedia of Type Strains, Phase III (KMG-III): the genomes of soil and plant-associated and newly described type strains.</title>
        <authorList>
            <person name="Whitman W."/>
        </authorList>
    </citation>
    <scope>NUCLEOTIDE SEQUENCE [LARGE SCALE GENOMIC DNA]</scope>
    <source>
        <strain evidence="1 2">CECT 7506</strain>
    </source>
</reference>
<proteinExistence type="predicted"/>
<evidence type="ECO:0000313" key="2">
    <source>
        <dbReference type="Proteomes" id="UP000252415"/>
    </source>
</evidence>
<gene>
    <name evidence="1" type="ORF">DFP97_109106</name>
</gene>
<evidence type="ECO:0000313" key="1">
    <source>
        <dbReference type="EMBL" id="RCW46463.1"/>
    </source>
</evidence>
<accession>A0A368VWC9</accession>